<accession>A0A3A8ATP8</accession>
<evidence type="ECO:0000313" key="9">
    <source>
        <dbReference type="EMBL" id="RKF14051.1"/>
    </source>
</evidence>
<feature type="binding site" evidence="8">
    <location>
        <begin position="186"/>
        <end position="189"/>
    </location>
    <ligand>
        <name>ATP</name>
        <dbReference type="ChEBI" id="CHEBI:30616"/>
    </ligand>
</feature>
<dbReference type="GO" id="GO:0015940">
    <property type="term" value="P:pantothenate biosynthetic process"/>
    <property type="evidence" value="ECO:0007669"/>
    <property type="project" value="UniProtKB-UniRule"/>
</dbReference>
<feature type="binding site" evidence="8">
    <location>
        <position position="63"/>
    </location>
    <ligand>
        <name>beta-alanine</name>
        <dbReference type="ChEBI" id="CHEBI:57966"/>
    </ligand>
</feature>
<dbReference type="Gene3D" id="3.30.1300.10">
    <property type="entry name" value="Pantoate-beta-alanine ligase, C-terminal domain"/>
    <property type="match status" value="1"/>
</dbReference>
<dbReference type="GO" id="GO:0004592">
    <property type="term" value="F:pantoate-beta-alanine ligase activity"/>
    <property type="evidence" value="ECO:0007669"/>
    <property type="project" value="UniProtKB-UniRule"/>
</dbReference>
<dbReference type="Proteomes" id="UP000281128">
    <property type="component" value="Unassembled WGS sequence"/>
</dbReference>
<dbReference type="InterPro" id="IPR014729">
    <property type="entry name" value="Rossmann-like_a/b/a_fold"/>
</dbReference>
<feature type="binding site" evidence="8">
    <location>
        <begin position="32"/>
        <end position="39"/>
    </location>
    <ligand>
        <name>ATP</name>
        <dbReference type="ChEBI" id="CHEBI:30616"/>
    </ligand>
</feature>
<feature type="active site" description="Proton donor" evidence="8">
    <location>
        <position position="39"/>
    </location>
</feature>
<dbReference type="RefSeq" id="WP_121167514.1">
    <property type="nucleotide sequence ID" value="NZ_RAPE01000003.1"/>
</dbReference>
<dbReference type="CDD" id="cd00560">
    <property type="entry name" value="PanC"/>
    <property type="match status" value="1"/>
</dbReference>
<dbReference type="GO" id="GO:0005524">
    <property type="term" value="F:ATP binding"/>
    <property type="evidence" value="ECO:0007669"/>
    <property type="project" value="UniProtKB-KW"/>
</dbReference>
<name>A0A3A8ATP8_9RHOB</name>
<evidence type="ECO:0000256" key="8">
    <source>
        <dbReference type="HAMAP-Rule" id="MF_00158"/>
    </source>
</evidence>
<evidence type="ECO:0000256" key="2">
    <source>
        <dbReference type="ARBA" id="ARBA00009256"/>
    </source>
</evidence>
<organism evidence="9 10">
    <name type="scientific">Roseovarius spongiae</name>
    <dbReference type="NCBI Taxonomy" id="2320272"/>
    <lineage>
        <taxon>Bacteria</taxon>
        <taxon>Pseudomonadati</taxon>
        <taxon>Pseudomonadota</taxon>
        <taxon>Alphaproteobacteria</taxon>
        <taxon>Rhodobacterales</taxon>
        <taxon>Roseobacteraceae</taxon>
        <taxon>Roseovarius</taxon>
    </lineage>
</organism>
<dbReference type="GO" id="GO:0005829">
    <property type="term" value="C:cytosol"/>
    <property type="evidence" value="ECO:0007669"/>
    <property type="project" value="TreeGrafter"/>
</dbReference>
<dbReference type="EMBL" id="RAPE01000003">
    <property type="protein sequence ID" value="RKF14051.1"/>
    <property type="molecule type" value="Genomic_DNA"/>
</dbReference>
<dbReference type="InterPro" id="IPR004821">
    <property type="entry name" value="Cyt_trans-like"/>
</dbReference>
<evidence type="ECO:0000256" key="6">
    <source>
        <dbReference type="ARBA" id="ARBA00022840"/>
    </source>
</evidence>
<keyword evidence="3 8" id="KW-0436">Ligase</keyword>
<comment type="function">
    <text evidence="8">Catalyzes the condensation of pantoate with beta-alanine in an ATP-dependent reaction via a pantoyl-adenylate intermediate.</text>
</comment>
<evidence type="ECO:0000256" key="5">
    <source>
        <dbReference type="ARBA" id="ARBA00022741"/>
    </source>
</evidence>
<keyword evidence="4 8" id="KW-0566">Pantothenate biosynthesis</keyword>
<feature type="binding site" evidence="8">
    <location>
        <position position="178"/>
    </location>
    <ligand>
        <name>ATP</name>
        <dbReference type="ChEBI" id="CHEBI:30616"/>
    </ligand>
</feature>
<protein>
    <recommendedName>
        <fullName evidence="8">Pantothenate synthetase</fullName>
        <shortName evidence="8">PS</shortName>
        <ecNumber evidence="8">6.3.2.1</ecNumber>
    </recommendedName>
    <alternativeName>
        <fullName evidence="8">Pantoate--beta-alanine ligase</fullName>
    </alternativeName>
    <alternativeName>
        <fullName evidence="8">Pantoate-activating enzyme</fullName>
    </alternativeName>
</protein>
<keyword evidence="8" id="KW-0963">Cytoplasm</keyword>
<gene>
    <name evidence="8" type="primary">panC</name>
    <name evidence="9" type="ORF">D6850_12840</name>
</gene>
<comment type="subcellular location">
    <subcellularLocation>
        <location evidence="8">Cytoplasm</location>
    </subcellularLocation>
</comment>
<comment type="caution">
    <text evidence="9">The sequence shown here is derived from an EMBL/GenBank/DDBJ whole genome shotgun (WGS) entry which is preliminary data.</text>
</comment>
<sequence length="282" mass="30461">MSAPILRSVAALREATDPWIRAGERIGVVPTMGALHDGHLSLVAAAEKVCDRVIVTIFVNPRQFGNAEDLDSYPRTEAEDARKLSRFAVDGLFVPDVCEMYPEGFATTVSVAGLTEVMDGVHRPGHFEGVATVVAKLFNQTSATDAFFGEKDFQQLQVVRRMARDLNLPVTVHGCPTIREIDGLAMSSRNLLLSDRARTRAPVLFEAMETIAEGVAAGGDFDALHAEALKRLDAAGFTKVDYLEMRAADDLTLLSAPIRPARLFAAAWLAGVRLIDNIAVGG</sequence>
<dbReference type="AlphaFoldDB" id="A0A3A8ATP8"/>
<feature type="binding site" evidence="8">
    <location>
        <begin position="149"/>
        <end position="152"/>
    </location>
    <ligand>
        <name>ATP</name>
        <dbReference type="ChEBI" id="CHEBI:30616"/>
    </ligand>
</feature>
<feature type="binding site" evidence="8">
    <location>
        <position position="63"/>
    </location>
    <ligand>
        <name>(R)-pantoate</name>
        <dbReference type="ChEBI" id="CHEBI:15980"/>
    </ligand>
</feature>
<dbReference type="PANTHER" id="PTHR21299:SF1">
    <property type="entry name" value="PANTOATE--BETA-ALANINE LIGASE"/>
    <property type="match status" value="1"/>
</dbReference>
<dbReference type="NCBIfam" id="TIGR00018">
    <property type="entry name" value="panC"/>
    <property type="match status" value="1"/>
</dbReference>
<dbReference type="InterPro" id="IPR003721">
    <property type="entry name" value="Pantoate_ligase"/>
</dbReference>
<dbReference type="OrthoDB" id="9773087at2"/>
<reference evidence="9 10" key="1">
    <citation type="submission" date="2018-09" db="EMBL/GenBank/DDBJ databases">
        <title>Roseovarius spongiae sp. nov., isolated from a marine sponge.</title>
        <authorList>
            <person name="Zhuang L."/>
            <person name="Luo L."/>
        </authorList>
    </citation>
    <scope>NUCLEOTIDE SEQUENCE [LARGE SCALE GENOMIC DNA]</scope>
    <source>
        <strain evidence="9 10">HN-E21</strain>
    </source>
</reference>
<evidence type="ECO:0000256" key="4">
    <source>
        <dbReference type="ARBA" id="ARBA00022655"/>
    </source>
</evidence>
<evidence type="ECO:0000256" key="7">
    <source>
        <dbReference type="ARBA" id="ARBA00048258"/>
    </source>
</evidence>
<dbReference type="NCBIfam" id="TIGR00125">
    <property type="entry name" value="cyt_tran_rel"/>
    <property type="match status" value="1"/>
</dbReference>
<keyword evidence="6 8" id="KW-0067">ATP-binding</keyword>
<comment type="similarity">
    <text evidence="2 8">Belongs to the pantothenate synthetase family.</text>
</comment>
<proteinExistence type="inferred from homology"/>
<dbReference type="Gene3D" id="3.40.50.620">
    <property type="entry name" value="HUPs"/>
    <property type="match status" value="1"/>
</dbReference>
<feature type="binding site" evidence="8">
    <location>
        <position position="155"/>
    </location>
    <ligand>
        <name>(R)-pantoate</name>
        <dbReference type="ChEBI" id="CHEBI:15980"/>
    </ligand>
</feature>
<evidence type="ECO:0000313" key="10">
    <source>
        <dbReference type="Proteomes" id="UP000281128"/>
    </source>
</evidence>
<comment type="catalytic activity">
    <reaction evidence="7 8">
        <text>(R)-pantoate + beta-alanine + ATP = (R)-pantothenate + AMP + diphosphate + H(+)</text>
        <dbReference type="Rhea" id="RHEA:10912"/>
        <dbReference type="ChEBI" id="CHEBI:15378"/>
        <dbReference type="ChEBI" id="CHEBI:15980"/>
        <dbReference type="ChEBI" id="CHEBI:29032"/>
        <dbReference type="ChEBI" id="CHEBI:30616"/>
        <dbReference type="ChEBI" id="CHEBI:33019"/>
        <dbReference type="ChEBI" id="CHEBI:57966"/>
        <dbReference type="ChEBI" id="CHEBI:456215"/>
        <dbReference type="EC" id="6.3.2.1"/>
    </reaction>
</comment>
<comment type="pathway">
    <text evidence="1 8">Cofactor biosynthesis; (R)-pantothenate biosynthesis; (R)-pantothenate from (R)-pantoate and beta-alanine: step 1/1.</text>
</comment>
<evidence type="ECO:0000256" key="3">
    <source>
        <dbReference type="ARBA" id="ARBA00022598"/>
    </source>
</evidence>
<dbReference type="EC" id="6.3.2.1" evidence="8"/>
<keyword evidence="10" id="KW-1185">Reference proteome</keyword>
<dbReference type="InterPro" id="IPR042176">
    <property type="entry name" value="Pantoate_ligase_C"/>
</dbReference>
<dbReference type="SUPFAM" id="SSF52374">
    <property type="entry name" value="Nucleotidylyl transferase"/>
    <property type="match status" value="1"/>
</dbReference>
<dbReference type="Pfam" id="PF02569">
    <property type="entry name" value="Pantoate_ligase"/>
    <property type="match status" value="1"/>
</dbReference>
<dbReference type="UniPathway" id="UPA00028">
    <property type="reaction ID" value="UER00005"/>
</dbReference>
<comment type="miscellaneous">
    <text evidence="8">The reaction proceeds by a bi uni uni bi ping pong mechanism.</text>
</comment>
<keyword evidence="5 8" id="KW-0547">Nucleotide-binding</keyword>
<comment type="subunit">
    <text evidence="8">Homodimer.</text>
</comment>
<evidence type="ECO:0000256" key="1">
    <source>
        <dbReference type="ARBA" id="ARBA00004990"/>
    </source>
</evidence>
<dbReference type="PANTHER" id="PTHR21299">
    <property type="entry name" value="CYTIDYLATE KINASE/PANTOATE-BETA-ALANINE LIGASE"/>
    <property type="match status" value="1"/>
</dbReference>
<dbReference type="HAMAP" id="MF_00158">
    <property type="entry name" value="PanC"/>
    <property type="match status" value="1"/>
</dbReference>